<evidence type="ECO:0000313" key="2">
    <source>
        <dbReference type="Proteomes" id="UP000371041"/>
    </source>
</evidence>
<gene>
    <name evidence="1" type="ORF">GIY23_17300</name>
</gene>
<dbReference type="Proteomes" id="UP000371041">
    <property type="component" value="Chromosome"/>
</dbReference>
<evidence type="ECO:0000313" key="1">
    <source>
        <dbReference type="EMBL" id="QGK72366.1"/>
    </source>
</evidence>
<proteinExistence type="predicted"/>
<reference evidence="2" key="1">
    <citation type="submission" date="2019-11" db="EMBL/GenBank/DDBJ databases">
        <title>The complete genome sequence of Saccharopolyspora sp. E2A.</title>
        <authorList>
            <person name="Zhang G."/>
        </authorList>
    </citation>
    <scope>NUCLEOTIDE SEQUENCE [LARGE SCALE GENOMIC DNA]</scope>
    <source>
        <strain evidence="2">E2A</strain>
    </source>
</reference>
<keyword evidence="2" id="KW-1185">Reference proteome</keyword>
<dbReference type="AlphaFoldDB" id="A0A5Q3QG58"/>
<protein>
    <submittedName>
        <fullName evidence="1">AAA family ATPase</fullName>
    </submittedName>
</protein>
<accession>A0A5Q3QG58</accession>
<dbReference type="KEGG" id="sace:GIY23_17300"/>
<dbReference type="InterPro" id="IPR027417">
    <property type="entry name" value="P-loop_NTPase"/>
</dbReference>
<dbReference type="Pfam" id="PF13671">
    <property type="entry name" value="AAA_33"/>
    <property type="match status" value="1"/>
</dbReference>
<organism evidence="1 2">
    <name type="scientific">Allosaccharopolyspora coralli</name>
    <dbReference type="NCBI Taxonomy" id="2665642"/>
    <lineage>
        <taxon>Bacteria</taxon>
        <taxon>Bacillati</taxon>
        <taxon>Actinomycetota</taxon>
        <taxon>Actinomycetes</taxon>
        <taxon>Pseudonocardiales</taxon>
        <taxon>Pseudonocardiaceae</taxon>
        <taxon>Allosaccharopolyspora</taxon>
    </lineage>
</organism>
<dbReference type="EMBL" id="CP045929">
    <property type="protein sequence ID" value="QGK72366.1"/>
    <property type="molecule type" value="Genomic_DNA"/>
</dbReference>
<dbReference type="Gene3D" id="3.40.50.300">
    <property type="entry name" value="P-loop containing nucleotide triphosphate hydrolases"/>
    <property type="match status" value="1"/>
</dbReference>
<sequence>MHIDRRTLVVLAGLPGAGKSTLLTKLHTTTEVSVLDSEQVRRRLSAFLPERIPYRWYRCFVHVTHRLRIVRACLLVRAPVVVHDPSTCWIARAPFVLVGALTRRRRVFVWLHVEPALALAGQYERGRLIRSHAFRRHVVRVRRLDALLQGGSAPRGYHAVRVLTRDDVRHGLTLDVSGGDLRPDAPGWAGARAVGTVKVNTSVHREDSGASAESSSCE</sequence>
<name>A0A5Q3QG58_9PSEU</name>
<dbReference type="SUPFAM" id="SSF52540">
    <property type="entry name" value="P-loop containing nucleoside triphosphate hydrolases"/>
    <property type="match status" value="1"/>
</dbReference>